<evidence type="ECO:0000313" key="2">
    <source>
        <dbReference type="RefSeq" id="XP_075086504.1"/>
    </source>
</evidence>
<sequence length="179" mass="20479">MISQQKYIKELLKRFDTEGSKITDTPISTATHLDMDEPGSRANETMYRGIIGSLLYLTASRPDIVLYGIVFQGMLMLTMLVIWWIGKALLLEDFSVFSDCVPLLCDNTSALNMAKNPVQHKRTKHIDMRHHFLRDNVDKGLICMKFCSIEDQIADIFTKTLSKERFEKNRMALGLIKSS</sequence>
<gene>
    <name evidence="2" type="primary">LOC142169171</name>
</gene>
<dbReference type="RefSeq" id="XP_075086504.1">
    <property type="nucleotide sequence ID" value="XM_075230403.1"/>
</dbReference>
<organism evidence="1 2">
    <name type="scientific">Nicotiana tabacum</name>
    <name type="common">Common tobacco</name>
    <dbReference type="NCBI Taxonomy" id="4097"/>
    <lineage>
        <taxon>Eukaryota</taxon>
        <taxon>Viridiplantae</taxon>
        <taxon>Streptophyta</taxon>
        <taxon>Embryophyta</taxon>
        <taxon>Tracheophyta</taxon>
        <taxon>Spermatophyta</taxon>
        <taxon>Magnoliopsida</taxon>
        <taxon>eudicotyledons</taxon>
        <taxon>Gunneridae</taxon>
        <taxon>Pentapetalae</taxon>
        <taxon>asterids</taxon>
        <taxon>lamiids</taxon>
        <taxon>Solanales</taxon>
        <taxon>Solanaceae</taxon>
        <taxon>Nicotianoideae</taxon>
        <taxon>Nicotianeae</taxon>
        <taxon>Nicotiana</taxon>
    </lineage>
</organism>
<evidence type="ECO:0000313" key="1">
    <source>
        <dbReference type="Proteomes" id="UP000790787"/>
    </source>
</evidence>
<protein>
    <submittedName>
        <fullName evidence="2">Uncharacterized protein LOC142169171</fullName>
    </submittedName>
</protein>
<dbReference type="Proteomes" id="UP000790787">
    <property type="component" value="Chromosome 14"/>
</dbReference>
<proteinExistence type="predicted"/>
<accession>A0AC58SNE7</accession>
<reference evidence="1" key="1">
    <citation type="journal article" date="2014" name="Nat. Commun.">
        <title>The tobacco genome sequence and its comparison with those of tomato and potato.</title>
        <authorList>
            <person name="Sierro N."/>
            <person name="Battey J.N."/>
            <person name="Ouadi S."/>
            <person name="Bakaher N."/>
            <person name="Bovet L."/>
            <person name="Willig A."/>
            <person name="Goepfert S."/>
            <person name="Peitsch M.C."/>
            <person name="Ivanov N.V."/>
        </authorList>
    </citation>
    <scope>NUCLEOTIDE SEQUENCE [LARGE SCALE GENOMIC DNA]</scope>
</reference>
<reference evidence="2" key="2">
    <citation type="submission" date="2025-08" db="UniProtKB">
        <authorList>
            <consortium name="RefSeq"/>
        </authorList>
    </citation>
    <scope>IDENTIFICATION</scope>
    <source>
        <tissue evidence="2">Leaf</tissue>
    </source>
</reference>
<keyword evidence="1" id="KW-1185">Reference proteome</keyword>
<name>A0AC58SNE7_TOBAC</name>